<dbReference type="Proteomes" id="UP000178565">
    <property type="component" value="Unassembled WGS sequence"/>
</dbReference>
<dbReference type="EMBL" id="MFDM01000002">
    <property type="protein sequence ID" value="OGE44435.1"/>
    <property type="molecule type" value="Genomic_DNA"/>
</dbReference>
<dbReference type="Pfam" id="PF13455">
    <property type="entry name" value="MUG113"/>
    <property type="match status" value="1"/>
</dbReference>
<proteinExistence type="predicted"/>
<evidence type="ECO:0008006" key="3">
    <source>
        <dbReference type="Google" id="ProtNLM"/>
    </source>
</evidence>
<accession>A0A1F5KUD1</accession>
<evidence type="ECO:0000313" key="1">
    <source>
        <dbReference type="EMBL" id="OGE44435.1"/>
    </source>
</evidence>
<protein>
    <recommendedName>
        <fullName evidence="3">GIY-YIG domain-containing protein</fullName>
    </recommendedName>
</protein>
<dbReference type="AlphaFoldDB" id="A0A1F5KUD1"/>
<name>A0A1F5KUD1_9BACT</name>
<reference evidence="1 2" key="1">
    <citation type="journal article" date="2016" name="Nat. Commun.">
        <title>Thousands of microbial genomes shed light on interconnected biogeochemical processes in an aquifer system.</title>
        <authorList>
            <person name="Anantharaman K."/>
            <person name="Brown C.T."/>
            <person name="Hug L.A."/>
            <person name="Sharon I."/>
            <person name="Castelle C.J."/>
            <person name="Probst A.J."/>
            <person name="Thomas B.C."/>
            <person name="Singh A."/>
            <person name="Wilkins M.J."/>
            <person name="Karaoz U."/>
            <person name="Brodie E.L."/>
            <person name="Williams K.H."/>
            <person name="Hubbard S.S."/>
            <person name="Banfield J.F."/>
        </authorList>
    </citation>
    <scope>NUCLEOTIDE SEQUENCE [LARGE SCALE GENOMIC DNA]</scope>
</reference>
<organism evidence="1 2">
    <name type="scientific">Candidatus Daviesbacteria bacterium RIFCSPLOWO2_01_FULL_39_12</name>
    <dbReference type="NCBI Taxonomy" id="1797785"/>
    <lineage>
        <taxon>Bacteria</taxon>
        <taxon>Candidatus Daviesiibacteriota</taxon>
    </lineage>
</organism>
<comment type="caution">
    <text evidence="1">The sequence shown here is derived from an EMBL/GenBank/DDBJ whole genome shotgun (WGS) entry which is preliminary data.</text>
</comment>
<sequence>MLRRTKEDIIKELKKCFKENGNKTPSEKIFYETTEVKITDRRKFWPNYGELVREAGLTPNKFDKTKYTSKQLCKMFVGIMRDKHTWPTRGLLDVKHNEDLNFPDSSTFYNKLGLAKKLAETILDFVGDKRGYDDVIKICNLAREKFKANDKEVGEDLITGFVYLGKQHGRYKIGKTKNLYRRREDITLMGSEEFDLLHWIETDDMGGIEAYWHTRFKQKWIRGEWFKLSPSDIKVFKRWPKKIG</sequence>
<gene>
    <name evidence="1" type="ORF">A3B45_02075</name>
</gene>
<evidence type="ECO:0000313" key="2">
    <source>
        <dbReference type="Proteomes" id="UP000178565"/>
    </source>
</evidence>